<keyword evidence="6" id="KW-1185">Reference proteome</keyword>
<dbReference type="InterPro" id="IPR050541">
    <property type="entry name" value="LRR_TM_domain-containing"/>
</dbReference>
<name>A0A1S4EAP9_DIACI</name>
<dbReference type="Proteomes" id="UP000079169">
    <property type="component" value="Unplaced"/>
</dbReference>
<feature type="signal peptide" evidence="4">
    <location>
        <begin position="1"/>
        <end position="32"/>
    </location>
</feature>
<evidence type="ECO:0000256" key="3">
    <source>
        <dbReference type="ARBA" id="ARBA00022737"/>
    </source>
</evidence>
<keyword evidence="2 4" id="KW-0732">Signal</keyword>
<accession>A0A1S4EAP9</accession>
<sequence length="147" mass="15774">MWGLSNKVMAISANPFGFVFTCVVLLCPVVFAGSGGNDISSATRIGGHPILEASGISIGEQTELSKCPRACTCVGLTIDCSHRGLTQVPGNLPINAERIDLQGNNLTVIFDADFEDLSSLRILQLMDNNIHTIEKNAFQDLVALERL</sequence>
<gene>
    <name evidence="7" type="primary">LOC108252275</name>
</gene>
<evidence type="ECO:0000259" key="5">
    <source>
        <dbReference type="SMART" id="SM00013"/>
    </source>
</evidence>
<keyword evidence="1" id="KW-0433">Leucine-rich repeat</keyword>
<dbReference type="KEGG" id="dci:108252275"/>
<organism evidence="6 7">
    <name type="scientific">Diaphorina citri</name>
    <name type="common">Asian citrus psyllid</name>
    <dbReference type="NCBI Taxonomy" id="121845"/>
    <lineage>
        <taxon>Eukaryota</taxon>
        <taxon>Metazoa</taxon>
        <taxon>Ecdysozoa</taxon>
        <taxon>Arthropoda</taxon>
        <taxon>Hexapoda</taxon>
        <taxon>Insecta</taxon>
        <taxon>Pterygota</taxon>
        <taxon>Neoptera</taxon>
        <taxon>Paraneoptera</taxon>
        <taxon>Hemiptera</taxon>
        <taxon>Sternorrhyncha</taxon>
        <taxon>Psylloidea</taxon>
        <taxon>Psyllidae</taxon>
        <taxon>Diaphorininae</taxon>
        <taxon>Diaphorina</taxon>
    </lineage>
</organism>
<dbReference type="Pfam" id="PF01462">
    <property type="entry name" value="LRRNT"/>
    <property type="match status" value="1"/>
</dbReference>
<feature type="domain" description="LRRNT" evidence="5">
    <location>
        <begin position="66"/>
        <end position="98"/>
    </location>
</feature>
<dbReference type="GeneID" id="108252275"/>
<evidence type="ECO:0000256" key="4">
    <source>
        <dbReference type="SAM" id="SignalP"/>
    </source>
</evidence>
<dbReference type="SMART" id="SM00013">
    <property type="entry name" value="LRRNT"/>
    <property type="match status" value="1"/>
</dbReference>
<feature type="chain" id="PRO_5010208523" evidence="4">
    <location>
        <begin position="33"/>
        <end position="147"/>
    </location>
</feature>
<dbReference type="RefSeq" id="XP_017299179.1">
    <property type="nucleotide sequence ID" value="XM_017443690.2"/>
</dbReference>
<protein>
    <submittedName>
        <fullName evidence="7">Protein slit-like</fullName>
    </submittedName>
</protein>
<dbReference type="STRING" id="121845.A0A1S4EAP9"/>
<keyword evidence="3" id="KW-0677">Repeat</keyword>
<dbReference type="InterPro" id="IPR001611">
    <property type="entry name" value="Leu-rich_rpt"/>
</dbReference>
<dbReference type="Gene3D" id="3.80.10.10">
    <property type="entry name" value="Ribonuclease Inhibitor"/>
    <property type="match status" value="1"/>
</dbReference>
<dbReference type="PANTHER" id="PTHR24369">
    <property type="entry name" value="ANTIGEN BSP, PUTATIVE-RELATED"/>
    <property type="match status" value="1"/>
</dbReference>
<evidence type="ECO:0000256" key="1">
    <source>
        <dbReference type="ARBA" id="ARBA00022614"/>
    </source>
</evidence>
<dbReference type="InterPro" id="IPR032675">
    <property type="entry name" value="LRR_dom_sf"/>
</dbReference>
<dbReference type="InterPro" id="IPR000372">
    <property type="entry name" value="LRRNT"/>
</dbReference>
<dbReference type="AlphaFoldDB" id="A0A1S4EAP9"/>
<proteinExistence type="predicted"/>
<evidence type="ECO:0000313" key="7">
    <source>
        <dbReference type="RefSeq" id="XP_017299179.1"/>
    </source>
</evidence>
<evidence type="ECO:0000256" key="2">
    <source>
        <dbReference type="ARBA" id="ARBA00022729"/>
    </source>
</evidence>
<evidence type="ECO:0000313" key="6">
    <source>
        <dbReference type="Proteomes" id="UP000079169"/>
    </source>
</evidence>
<dbReference type="GO" id="GO:0005886">
    <property type="term" value="C:plasma membrane"/>
    <property type="evidence" value="ECO:0007669"/>
    <property type="project" value="TreeGrafter"/>
</dbReference>
<dbReference type="Pfam" id="PF13855">
    <property type="entry name" value="LRR_8"/>
    <property type="match status" value="1"/>
</dbReference>
<dbReference type="PaxDb" id="121845-A0A1S4EAP9"/>
<reference evidence="7" key="1">
    <citation type="submission" date="2025-08" db="UniProtKB">
        <authorList>
            <consortium name="RefSeq"/>
        </authorList>
    </citation>
    <scope>IDENTIFICATION</scope>
</reference>
<dbReference type="SUPFAM" id="SSF52058">
    <property type="entry name" value="L domain-like"/>
    <property type="match status" value="1"/>
</dbReference>
<dbReference type="PANTHER" id="PTHR24369:SF210">
    <property type="entry name" value="CHAOPTIN-RELATED"/>
    <property type="match status" value="1"/>
</dbReference>